<dbReference type="InterPro" id="IPR052515">
    <property type="entry name" value="Gfo/Idh/MocA_Oxidoreductase"/>
</dbReference>
<dbReference type="InterPro" id="IPR000683">
    <property type="entry name" value="Gfo/Idh/MocA-like_OxRdtase_N"/>
</dbReference>
<organism evidence="2 3">
    <name type="scientific">Pseudolysinimonas kribbensis</name>
    <dbReference type="NCBI Taxonomy" id="433641"/>
    <lineage>
        <taxon>Bacteria</taxon>
        <taxon>Bacillati</taxon>
        <taxon>Actinomycetota</taxon>
        <taxon>Actinomycetes</taxon>
        <taxon>Micrococcales</taxon>
        <taxon>Microbacteriaceae</taxon>
        <taxon>Pseudolysinimonas</taxon>
    </lineage>
</organism>
<evidence type="ECO:0000259" key="1">
    <source>
        <dbReference type="Pfam" id="PF01408"/>
    </source>
</evidence>
<sequence length="230" mass="25236">MSRHRVAIVGCGNVSDMHFRGYLDRPDRVEIVAAVDPDPARRAWAAENFGVTDTYASIGELLAGADFEVASVCTPSTVRLEAVRELAEGGKHLLVEKPMADDMTEAREIVRTAGDAGVLLAVDQNFRDHYAFGLARDAIAAGRIGRVLGIDQSELMWREVVGWRAEARHHALAVMGVHWFDGFRYLIDAQPDAADRRDADWIVARTFTHPAMHTAGRPTPSSRCTSAASR</sequence>
<proteinExistence type="predicted"/>
<dbReference type="Gene3D" id="3.30.360.10">
    <property type="entry name" value="Dihydrodipicolinate Reductase, domain 2"/>
    <property type="match status" value="1"/>
</dbReference>
<dbReference type="PANTHER" id="PTHR43249:SF1">
    <property type="entry name" value="D-GLUCOSIDE 3-DEHYDROGENASE"/>
    <property type="match status" value="1"/>
</dbReference>
<dbReference type="EMBL" id="BSVB01000001">
    <property type="protein sequence ID" value="GMA96047.1"/>
    <property type="molecule type" value="Genomic_DNA"/>
</dbReference>
<comment type="caution">
    <text evidence="2">The sequence shown here is derived from an EMBL/GenBank/DDBJ whole genome shotgun (WGS) entry which is preliminary data.</text>
</comment>
<protein>
    <recommendedName>
        <fullName evidence="1">Gfo/Idh/MocA-like oxidoreductase N-terminal domain-containing protein</fullName>
    </recommendedName>
</protein>
<evidence type="ECO:0000313" key="2">
    <source>
        <dbReference type="EMBL" id="GMA96047.1"/>
    </source>
</evidence>
<dbReference type="Gene3D" id="3.40.50.720">
    <property type="entry name" value="NAD(P)-binding Rossmann-like Domain"/>
    <property type="match status" value="1"/>
</dbReference>
<dbReference type="RefSeq" id="WP_284254710.1">
    <property type="nucleotide sequence ID" value="NZ_BSVB01000001.1"/>
</dbReference>
<gene>
    <name evidence="2" type="ORF">GCM10025881_28710</name>
</gene>
<evidence type="ECO:0000313" key="3">
    <source>
        <dbReference type="Proteomes" id="UP001157034"/>
    </source>
</evidence>
<dbReference type="Proteomes" id="UP001157034">
    <property type="component" value="Unassembled WGS sequence"/>
</dbReference>
<feature type="domain" description="Gfo/Idh/MocA-like oxidoreductase N-terminal" evidence="1">
    <location>
        <begin position="5"/>
        <end position="123"/>
    </location>
</feature>
<reference evidence="3" key="1">
    <citation type="journal article" date="2019" name="Int. J. Syst. Evol. Microbiol.">
        <title>The Global Catalogue of Microorganisms (GCM) 10K type strain sequencing project: providing services to taxonomists for standard genome sequencing and annotation.</title>
        <authorList>
            <consortium name="The Broad Institute Genomics Platform"/>
            <consortium name="The Broad Institute Genome Sequencing Center for Infectious Disease"/>
            <person name="Wu L."/>
            <person name="Ma J."/>
        </authorList>
    </citation>
    <scope>NUCLEOTIDE SEQUENCE [LARGE SCALE GENOMIC DNA]</scope>
    <source>
        <strain evidence="3">NBRC 108894</strain>
    </source>
</reference>
<dbReference type="SUPFAM" id="SSF51735">
    <property type="entry name" value="NAD(P)-binding Rossmann-fold domains"/>
    <property type="match status" value="1"/>
</dbReference>
<keyword evidence="3" id="KW-1185">Reference proteome</keyword>
<name>A0ABQ6KBJ8_9MICO</name>
<dbReference type="PANTHER" id="PTHR43249">
    <property type="entry name" value="UDP-N-ACETYL-2-AMINO-2-DEOXY-D-GLUCURONATE OXIDASE"/>
    <property type="match status" value="1"/>
</dbReference>
<accession>A0ABQ6KBJ8</accession>
<dbReference type="Pfam" id="PF01408">
    <property type="entry name" value="GFO_IDH_MocA"/>
    <property type="match status" value="1"/>
</dbReference>
<dbReference type="InterPro" id="IPR036291">
    <property type="entry name" value="NAD(P)-bd_dom_sf"/>
</dbReference>